<evidence type="ECO:0000313" key="7">
    <source>
        <dbReference type="EMBL" id="KAG5551989.1"/>
    </source>
</evidence>
<gene>
    <name evidence="7" type="ORF">RHGRI_010166</name>
</gene>
<dbReference type="FunFam" id="1.10.10.10:FF:000213">
    <property type="entry name" value="Coniferyl alcohol 9-O-methyltransferase"/>
    <property type="match status" value="2"/>
</dbReference>
<feature type="domain" description="O-methyltransferase dimerisation" evidence="6">
    <location>
        <begin position="27"/>
        <end position="115"/>
    </location>
</feature>
<evidence type="ECO:0000256" key="4">
    <source>
        <dbReference type="ARBA" id="ARBA00034481"/>
    </source>
</evidence>
<dbReference type="SUPFAM" id="SSF53335">
    <property type="entry name" value="S-adenosyl-L-methionine-dependent methyltransferases"/>
    <property type="match status" value="2"/>
</dbReference>
<dbReference type="InterPro" id="IPR012967">
    <property type="entry name" value="COMT_dimerisation"/>
</dbReference>
<keyword evidence="2" id="KW-0808">Transferase</keyword>
<dbReference type="Pfam" id="PF00891">
    <property type="entry name" value="Methyltransf_2"/>
    <property type="match status" value="2"/>
</dbReference>
<keyword evidence="1" id="KW-0489">Methyltransferase</keyword>
<dbReference type="InterPro" id="IPR036388">
    <property type="entry name" value="WH-like_DNA-bd_sf"/>
</dbReference>
<comment type="similarity">
    <text evidence="4">Belongs to the class I-like SAM-binding methyltransferase superfamily. Cation-independent O-methyltransferase family. COMT subfamily.</text>
</comment>
<evidence type="ECO:0000259" key="5">
    <source>
        <dbReference type="Pfam" id="PF00891"/>
    </source>
</evidence>
<protein>
    <recommendedName>
        <fullName evidence="9">O-methyltransferase</fullName>
    </recommendedName>
</protein>
<dbReference type="Proteomes" id="UP000823749">
    <property type="component" value="Chromosome 4"/>
</dbReference>
<feature type="domain" description="O-methyltransferase dimerisation" evidence="6">
    <location>
        <begin position="251"/>
        <end position="341"/>
    </location>
</feature>
<keyword evidence="8" id="KW-1185">Reference proteome</keyword>
<dbReference type="AlphaFoldDB" id="A0AAV6KI86"/>
<organism evidence="7 8">
    <name type="scientific">Rhododendron griersonianum</name>
    <dbReference type="NCBI Taxonomy" id="479676"/>
    <lineage>
        <taxon>Eukaryota</taxon>
        <taxon>Viridiplantae</taxon>
        <taxon>Streptophyta</taxon>
        <taxon>Embryophyta</taxon>
        <taxon>Tracheophyta</taxon>
        <taxon>Spermatophyta</taxon>
        <taxon>Magnoliopsida</taxon>
        <taxon>eudicotyledons</taxon>
        <taxon>Gunneridae</taxon>
        <taxon>Pentapetalae</taxon>
        <taxon>asterids</taxon>
        <taxon>Ericales</taxon>
        <taxon>Ericaceae</taxon>
        <taxon>Ericoideae</taxon>
        <taxon>Rhodoreae</taxon>
        <taxon>Rhododendron</taxon>
    </lineage>
</organism>
<dbReference type="InterPro" id="IPR029063">
    <property type="entry name" value="SAM-dependent_MTases_sf"/>
</dbReference>
<evidence type="ECO:0000256" key="2">
    <source>
        <dbReference type="ARBA" id="ARBA00022679"/>
    </source>
</evidence>
<feature type="domain" description="O-methyltransferase C-terminal" evidence="5">
    <location>
        <begin position="136"/>
        <end position="237"/>
    </location>
</feature>
<dbReference type="InterPro" id="IPR036390">
    <property type="entry name" value="WH_DNA-bd_sf"/>
</dbReference>
<evidence type="ECO:0000259" key="6">
    <source>
        <dbReference type="Pfam" id="PF08100"/>
    </source>
</evidence>
<dbReference type="GO" id="GO:0046983">
    <property type="term" value="F:protein dimerization activity"/>
    <property type="evidence" value="ECO:0007669"/>
    <property type="project" value="InterPro"/>
</dbReference>
<dbReference type="EMBL" id="JACTNZ010000004">
    <property type="protein sequence ID" value="KAG5551989.1"/>
    <property type="molecule type" value="Genomic_DNA"/>
</dbReference>
<proteinExistence type="inferred from homology"/>
<dbReference type="Pfam" id="PF08100">
    <property type="entry name" value="Dimerisation"/>
    <property type="match status" value="2"/>
</dbReference>
<dbReference type="FunFam" id="3.40.50.150:FF:000057">
    <property type="entry name" value="O-methyltransferase ZRP4"/>
    <property type="match status" value="1"/>
</dbReference>
<dbReference type="InterPro" id="IPR016461">
    <property type="entry name" value="COMT-like"/>
</dbReference>
<evidence type="ECO:0000313" key="8">
    <source>
        <dbReference type="Proteomes" id="UP000823749"/>
    </source>
</evidence>
<dbReference type="GO" id="GO:0008171">
    <property type="term" value="F:O-methyltransferase activity"/>
    <property type="evidence" value="ECO:0007669"/>
    <property type="project" value="InterPro"/>
</dbReference>
<dbReference type="Gene3D" id="3.40.50.150">
    <property type="entry name" value="Vaccinia Virus protein VP39"/>
    <property type="match status" value="2"/>
</dbReference>
<dbReference type="PROSITE" id="PS51683">
    <property type="entry name" value="SAM_OMT_II"/>
    <property type="match status" value="2"/>
</dbReference>
<keyword evidence="3" id="KW-0949">S-adenosyl-L-methionine</keyword>
<dbReference type="CDD" id="cd02440">
    <property type="entry name" value="AdoMet_MTases"/>
    <property type="match status" value="1"/>
</dbReference>
<name>A0AAV6KI86_9ERIC</name>
<dbReference type="Gene3D" id="1.10.10.10">
    <property type="entry name" value="Winged helix-like DNA-binding domain superfamily/Winged helix DNA-binding domain"/>
    <property type="match status" value="2"/>
</dbReference>
<evidence type="ECO:0000256" key="1">
    <source>
        <dbReference type="ARBA" id="ARBA00022603"/>
    </source>
</evidence>
<dbReference type="GO" id="GO:0032259">
    <property type="term" value="P:methylation"/>
    <property type="evidence" value="ECO:0007669"/>
    <property type="project" value="UniProtKB-KW"/>
</dbReference>
<sequence length="718" mass="79041">MRSIAKMERMNDEQERALLLSQSHIWNQACNLVNSMSLKCAVQLGIPDIIKKHGRPMALSDLVSALPVNPSKASGVYRLMRLLVHSGFFTNQKVSENCEEEGYLLTPAAQLLLKDEPFSLAPYLLAILDPDLFKPWHHMGEWFQNDDQTPFHSAYGTGLYDFCATKPRINHLFNEAMASDCRLIAGVVVKNCKGVFEGLNSLVDVAGGTGTMAKAIADNFPNLKVTVLDLPHVMRNDEEDKELLNSQAHIWNHILHFINSMSLKCAIQLDIPDIVNNHGRPMSLSQLVAALPVNPSKSRCVYRLMRVLVHSGFFTWEKISETAEEEEGYLLTPASRLLLKDEPLSVRPFLLAVLDPVLTKPWHHVSEWFQNDDPTPFNTAHGRTFWDYAGHEPRLNHFFNDAMASDARLVASVVVKDCKGVFEGLNSLVDVGGGTGTVAKAIADAFPELECTVLDLPHVVSDLQGSGNLKFVGGDMFQAIPSTDAVLLKWILHDWSDEESVKILKGCKEALPSKGGKVIIVDMKVENEKKGDDDSLETQLFFDMLMMTLLTGRERTEKEWAKLFADAGFSNYKITPILGLRSLIELINAVKVTFQDAESIVRAIGIASKVVVTIGPAENGPATEVTTLDAAQGIQAAHLASVGHVAIIYDEATNASIYNVLDGISSFFSNLFSQSQPLTVPELAPAEGGGSGRQLHVDQDVADGGFFPLEFAQRRRVG</sequence>
<dbReference type="PANTHER" id="PTHR11746">
    <property type="entry name" value="O-METHYLTRANSFERASE"/>
    <property type="match status" value="1"/>
</dbReference>
<dbReference type="GO" id="GO:0008757">
    <property type="term" value="F:S-adenosylmethionine-dependent methyltransferase activity"/>
    <property type="evidence" value="ECO:0007669"/>
    <property type="project" value="UniProtKB-ARBA"/>
</dbReference>
<evidence type="ECO:0008006" key="9">
    <source>
        <dbReference type="Google" id="ProtNLM"/>
    </source>
</evidence>
<feature type="domain" description="O-methyltransferase C-terminal" evidence="5">
    <location>
        <begin position="362"/>
        <end position="570"/>
    </location>
</feature>
<dbReference type="InterPro" id="IPR001077">
    <property type="entry name" value="COMT_C"/>
</dbReference>
<comment type="caution">
    <text evidence="7">The sequence shown here is derived from an EMBL/GenBank/DDBJ whole genome shotgun (WGS) entry which is preliminary data.</text>
</comment>
<reference evidence="7" key="1">
    <citation type="submission" date="2020-08" db="EMBL/GenBank/DDBJ databases">
        <title>Plant Genome Project.</title>
        <authorList>
            <person name="Zhang R.-G."/>
        </authorList>
    </citation>
    <scope>NUCLEOTIDE SEQUENCE</scope>
    <source>
        <strain evidence="7">WSP0</strain>
        <tissue evidence="7">Leaf</tissue>
    </source>
</reference>
<evidence type="ECO:0000256" key="3">
    <source>
        <dbReference type="ARBA" id="ARBA00022691"/>
    </source>
</evidence>
<accession>A0AAV6KI86</accession>
<dbReference type="SUPFAM" id="SSF46785">
    <property type="entry name" value="Winged helix' DNA-binding domain"/>
    <property type="match status" value="2"/>
</dbReference>